<evidence type="ECO:0000313" key="9">
    <source>
        <dbReference type="Proteomes" id="UP000054560"/>
    </source>
</evidence>
<dbReference type="InterPro" id="IPR015943">
    <property type="entry name" value="WD40/YVTN_repeat-like_dom_sf"/>
</dbReference>
<gene>
    <name evidence="8" type="ORF">SARC_08943</name>
</gene>
<accession>A0A0L0FPA2</accession>
<evidence type="ECO:0000256" key="3">
    <source>
        <dbReference type="ARBA" id="ARBA00022664"/>
    </source>
</evidence>
<dbReference type="PANTHER" id="PTHR22836:SF0">
    <property type="entry name" value="PRE-MRNA 3' END PROCESSING PROTEIN WDR33"/>
    <property type="match status" value="1"/>
</dbReference>
<feature type="compositionally biased region" description="Low complexity" evidence="7">
    <location>
        <begin position="614"/>
        <end position="630"/>
    </location>
</feature>
<dbReference type="AlphaFoldDB" id="A0A0L0FPA2"/>
<evidence type="ECO:0000256" key="2">
    <source>
        <dbReference type="ARBA" id="ARBA00022574"/>
    </source>
</evidence>
<organism evidence="8 9">
    <name type="scientific">Sphaeroforma arctica JP610</name>
    <dbReference type="NCBI Taxonomy" id="667725"/>
    <lineage>
        <taxon>Eukaryota</taxon>
        <taxon>Ichthyosporea</taxon>
        <taxon>Ichthyophonida</taxon>
        <taxon>Sphaeroforma</taxon>
    </lineage>
</organism>
<dbReference type="STRING" id="667725.A0A0L0FPA2"/>
<feature type="compositionally biased region" description="Low complexity" evidence="7">
    <location>
        <begin position="666"/>
        <end position="680"/>
    </location>
</feature>
<dbReference type="InterPro" id="IPR045245">
    <property type="entry name" value="Pfs2-like"/>
</dbReference>
<comment type="subcellular location">
    <subcellularLocation>
        <location evidence="1">Nucleus</location>
    </subcellularLocation>
</comment>
<dbReference type="PANTHER" id="PTHR22836">
    <property type="entry name" value="WD40 REPEAT PROTEIN"/>
    <property type="match status" value="1"/>
</dbReference>
<dbReference type="PROSITE" id="PS50082">
    <property type="entry name" value="WD_REPEATS_2"/>
    <property type="match status" value="6"/>
</dbReference>
<dbReference type="Pfam" id="PF00400">
    <property type="entry name" value="WD40"/>
    <property type="match status" value="6"/>
</dbReference>
<evidence type="ECO:0000256" key="5">
    <source>
        <dbReference type="ARBA" id="ARBA00023242"/>
    </source>
</evidence>
<feature type="repeat" description="WD" evidence="6">
    <location>
        <begin position="321"/>
        <end position="353"/>
    </location>
</feature>
<feature type="compositionally biased region" description="Polar residues" evidence="7">
    <location>
        <begin position="699"/>
        <end position="716"/>
    </location>
</feature>
<dbReference type="GeneID" id="25909447"/>
<evidence type="ECO:0000256" key="4">
    <source>
        <dbReference type="ARBA" id="ARBA00022737"/>
    </source>
</evidence>
<dbReference type="CDD" id="cd00200">
    <property type="entry name" value="WD40"/>
    <property type="match status" value="1"/>
</dbReference>
<dbReference type="Proteomes" id="UP000054560">
    <property type="component" value="Unassembled WGS sequence"/>
</dbReference>
<feature type="compositionally biased region" description="Pro residues" evidence="7">
    <location>
        <begin position="561"/>
        <end position="592"/>
    </location>
</feature>
<feature type="region of interest" description="Disordered" evidence="7">
    <location>
        <begin position="435"/>
        <end position="723"/>
    </location>
</feature>
<dbReference type="PROSITE" id="PS50294">
    <property type="entry name" value="WD_REPEATS_REGION"/>
    <property type="match status" value="5"/>
</dbReference>
<dbReference type="EMBL" id="KQ242453">
    <property type="protein sequence ID" value="KNC78635.1"/>
    <property type="molecule type" value="Genomic_DNA"/>
</dbReference>
<feature type="repeat" description="WD" evidence="6">
    <location>
        <begin position="365"/>
        <end position="396"/>
    </location>
</feature>
<dbReference type="RefSeq" id="XP_014152537.1">
    <property type="nucleotide sequence ID" value="XM_014297062.1"/>
</dbReference>
<evidence type="ECO:0000256" key="6">
    <source>
        <dbReference type="PROSITE-ProRule" id="PRU00221"/>
    </source>
</evidence>
<sequence length="723" mass="79217">MMVGKGKWAGTGGVQGAPQGGEGDSEKPRHYMYTNRQVFDGKRMRKAVQRHTVDYFNTCTRYLEARLWKKDVRRDLLHLQPDANYTREILPPYAMQSTPVNAVTTKLAHTSTNKVRRPTFTCTWTPEGRRLITGSSSGEFTLWNGLTFNFETILQAHDQAVRAMMWSHNDSWLVTGDHGGVVKYWQANMNNVKEFTAHRDAIRGMAFSPNDSKFVTGGDDSLLKIWDFATGTEEQTLTGHGWDVKCLDWHPQKGLVVSGSKDNNVKFWDPRTGTNVHTVHPHKDTILDTKFNRNGNWLLTCSRDQLAKVYDMRTLRELDSFKGHRKEVNTVAWHPVHERLFASGCAEGSIFYWLVGNEKEAGSSINAHESNIWDLAWHPMGHMLASASNDHSTKFWTRSPLGSLGTDEEFGVVRTNVPMSSGDTQMSIPGLGGGKDAYGAHPKLSMAGSTGPRGGGFNKPRAPFNSNNNNTNTGNPNSSGAPPINGGRGYDNPNFMGGYRPPSSNVRPNGSDYRPPANQNRPMGSDYRPPANQNRAMGSDFRPPTNQNRPPMRHPNMGGSGPPPMGPPPTGGPPTGGPPQGPSGGPSGPPPQWNASQDRNQMMGNRPPNQMQGNRPSNRPPYNNNNNNNNMSGGYQPQQGFSGQGLPPSHGHYMHQAQDRGPPRPSNAGPPNGAPSNGPASGPPSGGPPNGQDPYVHPQRQQSMRPSQGDGQNRGQPNRGRPY</sequence>
<dbReference type="eggNOG" id="KOG0284">
    <property type="taxonomic scope" value="Eukaryota"/>
</dbReference>
<evidence type="ECO:0000256" key="7">
    <source>
        <dbReference type="SAM" id="MobiDB-lite"/>
    </source>
</evidence>
<feature type="compositionally biased region" description="Gly residues" evidence="7">
    <location>
        <begin position="7"/>
        <end position="22"/>
    </location>
</feature>
<dbReference type="FunFam" id="2.130.10.10:FF:000069">
    <property type="entry name" value="WD repeat domain 33"/>
    <property type="match status" value="1"/>
</dbReference>
<keyword evidence="4" id="KW-0677">Repeat</keyword>
<dbReference type="OrthoDB" id="16717at2759"/>
<reference evidence="8 9" key="1">
    <citation type="submission" date="2011-02" db="EMBL/GenBank/DDBJ databases">
        <title>The Genome Sequence of Sphaeroforma arctica JP610.</title>
        <authorList>
            <consortium name="The Broad Institute Genome Sequencing Platform"/>
            <person name="Russ C."/>
            <person name="Cuomo C."/>
            <person name="Young S.K."/>
            <person name="Zeng Q."/>
            <person name="Gargeya S."/>
            <person name="Alvarado L."/>
            <person name="Berlin A."/>
            <person name="Chapman S.B."/>
            <person name="Chen Z."/>
            <person name="Freedman E."/>
            <person name="Gellesch M."/>
            <person name="Goldberg J."/>
            <person name="Griggs A."/>
            <person name="Gujja S."/>
            <person name="Heilman E."/>
            <person name="Heiman D."/>
            <person name="Howarth C."/>
            <person name="Mehta T."/>
            <person name="Neiman D."/>
            <person name="Pearson M."/>
            <person name="Roberts A."/>
            <person name="Saif S."/>
            <person name="Shea T."/>
            <person name="Shenoy N."/>
            <person name="Sisk P."/>
            <person name="Stolte C."/>
            <person name="Sykes S."/>
            <person name="White J."/>
            <person name="Yandava C."/>
            <person name="Burger G."/>
            <person name="Gray M.W."/>
            <person name="Holland P.W.H."/>
            <person name="King N."/>
            <person name="Lang F.B.F."/>
            <person name="Roger A.J."/>
            <person name="Ruiz-Trillo I."/>
            <person name="Haas B."/>
            <person name="Nusbaum C."/>
            <person name="Birren B."/>
        </authorList>
    </citation>
    <scope>NUCLEOTIDE SEQUENCE [LARGE SCALE GENOMIC DNA]</scope>
    <source>
        <strain evidence="8 9">JP610</strain>
    </source>
</reference>
<protein>
    <submittedName>
        <fullName evidence="8">Uncharacterized protein</fullName>
    </submittedName>
</protein>
<evidence type="ECO:0000256" key="1">
    <source>
        <dbReference type="ARBA" id="ARBA00004123"/>
    </source>
</evidence>
<feature type="repeat" description="WD" evidence="6">
    <location>
        <begin position="237"/>
        <end position="278"/>
    </location>
</feature>
<dbReference type="InterPro" id="IPR001680">
    <property type="entry name" value="WD40_rpt"/>
</dbReference>
<keyword evidence="5" id="KW-0539">Nucleus</keyword>
<feature type="repeat" description="WD" evidence="6">
    <location>
        <begin position="279"/>
        <end position="320"/>
    </location>
</feature>
<dbReference type="GO" id="GO:0031124">
    <property type="term" value="P:mRNA 3'-end processing"/>
    <property type="evidence" value="ECO:0007669"/>
    <property type="project" value="InterPro"/>
</dbReference>
<dbReference type="Gene3D" id="2.130.10.10">
    <property type="entry name" value="YVTN repeat-like/Quinoprotein amine dehydrogenase"/>
    <property type="match status" value="3"/>
</dbReference>
<feature type="repeat" description="WD" evidence="6">
    <location>
        <begin position="154"/>
        <end position="186"/>
    </location>
</feature>
<feature type="compositionally biased region" description="Low complexity" evidence="7">
    <location>
        <begin position="465"/>
        <end position="480"/>
    </location>
</feature>
<feature type="repeat" description="WD" evidence="6">
    <location>
        <begin position="195"/>
        <end position="236"/>
    </location>
</feature>
<keyword evidence="9" id="KW-1185">Reference proteome</keyword>
<dbReference type="InterPro" id="IPR036322">
    <property type="entry name" value="WD40_repeat_dom_sf"/>
</dbReference>
<evidence type="ECO:0000313" key="8">
    <source>
        <dbReference type="EMBL" id="KNC78635.1"/>
    </source>
</evidence>
<feature type="compositionally biased region" description="Polar residues" evidence="7">
    <location>
        <begin position="631"/>
        <end position="641"/>
    </location>
</feature>
<keyword evidence="3" id="KW-0507">mRNA processing</keyword>
<dbReference type="SUPFAM" id="SSF50978">
    <property type="entry name" value="WD40 repeat-like"/>
    <property type="match status" value="1"/>
</dbReference>
<dbReference type="GO" id="GO:0005847">
    <property type="term" value="C:mRNA cleavage and polyadenylation specificity factor complex"/>
    <property type="evidence" value="ECO:0007669"/>
    <property type="project" value="TreeGrafter"/>
</dbReference>
<name>A0A0L0FPA2_9EUKA</name>
<dbReference type="SMART" id="SM00320">
    <property type="entry name" value="WD40"/>
    <property type="match status" value="7"/>
</dbReference>
<keyword evidence="2 6" id="KW-0853">WD repeat</keyword>
<feature type="compositionally biased region" description="Polar residues" evidence="7">
    <location>
        <begin position="593"/>
        <end position="613"/>
    </location>
</feature>
<feature type="region of interest" description="Disordered" evidence="7">
    <location>
        <begin position="1"/>
        <end position="30"/>
    </location>
</feature>
<proteinExistence type="predicted"/>